<protein>
    <submittedName>
        <fullName evidence="2">Uncharacterized protein</fullName>
    </submittedName>
</protein>
<dbReference type="RefSeq" id="WP_203941646.1">
    <property type="nucleotide sequence ID" value="NZ_BAAAGJ010000015.1"/>
</dbReference>
<dbReference type="Proteomes" id="UP000652013">
    <property type="component" value="Unassembled WGS sequence"/>
</dbReference>
<name>A0A8J3YEI2_9ACTN</name>
<keyword evidence="1" id="KW-0472">Membrane</keyword>
<evidence type="ECO:0000256" key="1">
    <source>
        <dbReference type="SAM" id="Phobius"/>
    </source>
</evidence>
<dbReference type="EMBL" id="BOOY01000042">
    <property type="protein sequence ID" value="GIJ06470.1"/>
    <property type="molecule type" value="Genomic_DNA"/>
</dbReference>
<gene>
    <name evidence="2" type="ORF">Sya03_58220</name>
</gene>
<feature type="transmembrane region" description="Helical" evidence="1">
    <location>
        <begin position="97"/>
        <end position="119"/>
    </location>
</feature>
<evidence type="ECO:0000313" key="2">
    <source>
        <dbReference type="EMBL" id="GIJ06470.1"/>
    </source>
</evidence>
<accession>A0A8J3YEI2</accession>
<keyword evidence="3" id="KW-1185">Reference proteome</keyword>
<keyword evidence="1" id="KW-0812">Transmembrane</keyword>
<dbReference type="AlphaFoldDB" id="A0A8J3YEI2"/>
<organism evidence="2 3">
    <name type="scientific">Spirilliplanes yamanashiensis</name>
    <dbReference type="NCBI Taxonomy" id="42233"/>
    <lineage>
        <taxon>Bacteria</taxon>
        <taxon>Bacillati</taxon>
        <taxon>Actinomycetota</taxon>
        <taxon>Actinomycetes</taxon>
        <taxon>Micromonosporales</taxon>
        <taxon>Micromonosporaceae</taxon>
        <taxon>Spirilliplanes</taxon>
    </lineage>
</organism>
<proteinExistence type="predicted"/>
<comment type="caution">
    <text evidence="2">The sequence shown here is derived from an EMBL/GenBank/DDBJ whole genome shotgun (WGS) entry which is preliminary data.</text>
</comment>
<evidence type="ECO:0000313" key="3">
    <source>
        <dbReference type="Proteomes" id="UP000652013"/>
    </source>
</evidence>
<keyword evidence="1" id="KW-1133">Transmembrane helix</keyword>
<sequence>MRHPTDGTLRRLLDEPAGVADADREHVAGCAVCRAGLAAAQRDAALTGAALDMDADVDVDRAWSRLSAATAATAADGRRPQTAAAGSRWRTALRSPVIAGVAVVTLLAGAGAAAAADWLPIFRTERIAPISISQADLLKLPDLSGYGDLEVTEEVQLRGVADAAAARQATGLDVPRVDDLPRGVTGEPSFQVGDRASAVFTFSEAKARQAAAAAGHTLPPAPAGLDGSSFRLTVGPGVAAVWQEARGLPAMLVARVVAPKGYSTGVPFETARDYLLSLSGLPEHVKSQLRTFSADGRTLPVHVLAEELTSASADVDGVPATVFSSRDGALTAVVWVQDGVVTAVAGSLSTEEVLSVARDLEDR</sequence>
<reference evidence="2" key="1">
    <citation type="submission" date="2021-01" db="EMBL/GenBank/DDBJ databases">
        <title>Whole genome shotgun sequence of Spirilliplanes yamanashiensis NBRC 15828.</title>
        <authorList>
            <person name="Komaki H."/>
            <person name="Tamura T."/>
        </authorList>
    </citation>
    <scope>NUCLEOTIDE SEQUENCE</scope>
    <source>
        <strain evidence="2">NBRC 15828</strain>
    </source>
</reference>